<sequence>MAQHRDGCARGRSWVAPLAVGAALGVALVPRSSSAQTWTGGRTTPVLDEIVAIDRTGEPRWPYGKEDVAGDGEATFDTPERSIDFRSAYAVAADGRFWVRGYVSETASISGEATLFVFIDTDRNRGTGGTAATAGIDERFTNDESPGGYEIVLGVKGDGTRAGVWSFSGASGQYEPVDVTDAQIATEAGTDVDPLLINDATRGYAQASIALDLLLGVGVSCEANLYFRSVNDAAALGPGDLDIGISAPCVAGDADGDRVPDVIVPPSGCTRDADCAGGGICVDGDCILPVSCVDDVDCDADEDCSPDHRCVPTPGDTCTSNAACGDLVCVGGQCGPCSPASSECGADLRCAPTGRCVDGAASSGAGGPGEPDLLPGDAVQGGACACAVGPAPYGGGALSLLAAGGLALRLRRRPRRGPGAGR</sequence>
<gene>
    <name evidence="1" type="ORF">POL72_10645</name>
</gene>
<evidence type="ECO:0000313" key="2">
    <source>
        <dbReference type="Proteomes" id="UP001217485"/>
    </source>
</evidence>
<protein>
    <submittedName>
        <fullName evidence="1">MYXO-CTERM sorting domain-containing protein</fullName>
    </submittedName>
</protein>
<name>A0ABT5BVK8_9BACT</name>
<proteinExistence type="predicted"/>
<dbReference type="RefSeq" id="WP_272094972.1">
    <property type="nucleotide sequence ID" value="NZ_JAQNDK010000001.1"/>
</dbReference>
<comment type="caution">
    <text evidence="1">The sequence shown here is derived from an EMBL/GenBank/DDBJ whole genome shotgun (WGS) entry which is preliminary data.</text>
</comment>
<evidence type="ECO:0000313" key="1">
    <source>
        <dbReference type="EMBL" id="MDC0678193.1"/>
    </source>
</evidence>
<accession>A0ABT5BVK8</accession>
<keyword evidence="2" id="KW-1185">Reference proteome</keyword>
<dbReference type="NCBIfam" id="TIGR03901">
    <property type="entry name" value="MYXO-CTERM"/>
    <property type="match status" value="1"/>
</dbReference>
<organism evidence="1 2">
    <name type="scientific">Sorangium atrum</name>
    <dbReference type="NCBI Taxonomy" id="2995308"/>
    <lineage>
        <taxon>Bacteria</taxon>
        <taxon>Pseudomonadati</taxon>
        <taxon>Myxococcota</taxon>
        <taxon>Polyangia</taxon>
        <taxon>Polyangiales</taxon>
        <taxon>Polyangiaceae</taxon>
        <taxon>Sorangium</taxon>
    </lineage>
</organism>
<dbReference type="EMBL" id="JAQNDK010000001">
    <property type="protein sequence ID" value="MDC0678193.1"/>
    <property type="molecule type" value="Genomic_DNA"/>
</dbReference>
<dbReference type="Proteomes" id="UP001217485">
    <property type="component" value="Unassembled WGS sequence"/>
</dbReference>
<reference evidence="1 2" key="1">
    <citation type="submission" date="2023-01" db="EMBL/GenBank/DDBJ databases">
        <title>Minimal conservation of predation-associated metabolite biosynthetic gene clusters underscores biosynthetic potential of Myxococcota including descriptions for ten novel species: Archangium lansinium sp. nov., Myxococcus landrumus sp. nov., Nannocystis bai.</title>
        <authorList>
            <person name="Ahearne A."/>
            <person name="Stevens C."/>
            <person name="Dowd S."/>
        </authorList>
    </citation>
    <scope>NUCLEOTIDE SEQUENCE [LARGE SCALE GENOMIC DNA]</scope>
    <source>
        <strain evidence="1 2">WIWO2</strain>
    </source>
</reference>
<dbReference type="InterPro" id="IPR024038">
    <property type="entry name" value="MYXO-CTERM"/>
</dbReference>